<feature type="region of interest" description="Disordered" evidence="7">
    <location>
        <begin position="349"/>
        <end position="392"/>
    </location>
</feature>
<keyword evidence="9" id="KW-1185">Reference proteome</keyword>
<dbReference type="GO" id="GO:0034497">
    <property type="term" value="P:protein localization to phagophore assembly site"/>
    <property type="evidence" value="ECO:0007669"/>
    <property type="project" value="TreeGrafter"/>
</dbReference>
<proteinExistence type="inferred from homology"/>
<comment type="similarity">
    <text evidence="3">Belongs to the ATG13 family. Metazoan subfamily.</text>
</comment>
<dbReference type="GO" id="GO:0005829">
    <property type="term" value="C:cytosol"/>
    <property type="evidence" value="ECO:0007669"/>
    <property type="project" value="UniProtKB-SubCell"/>
</dbReference>
<accession>A0A2B4SQ75</accession>
<gene>
    <name evidence="8" type="primary">ATG13</name>
    <name evidence="8" type="ORF">AWC38_SpisGene4188</name>
</gene>
<dbReference type="GO" id="GO:0042127">
    <property type="term" value="P:regulation of cell population proliferation"/>
    <property type="evidence" value="ECO:0007669"/>
    <property type="project" value="UniProtKB-ARBA"/>
</dbReference>
<reference evidence="9" key="1">
    <citation type="journal article" date="2017" name="bioRxiv">
        <title>Comparative analysis of the genomes of Stylophora pistillata and Acropora digitifera provides evidence for extensive differences between species of corals.</title>
        <authorList>
            <person name="Voolstra C.R."/>
            <person name="Li Y."/>
            <person name="Liew Y.J."/>
            <person name="Baumgarten S."/>
            <person name="Zoccola D."/>
            <person name="Flot J.-F."/>
            <person name="Tambutte S."/>
            <person name="Allemand D."/>
            <person name="Aranda M."/>
        </authorList>
    </citation>
    <scope>NUCLEOTIDE SEQUENCE [LARGE SCALE GENOMIC DNA]</scope>
</reference>
<dbReference type="PANTHER" id="PTHR13430:SF4">
    <property type="entry name" value="AUTOPHAGY-RELATED PROTEIN 13"/>
    <property type="match status" value="1"/>
</dbReference>
<evidence type="ECO:0000313" key="8">
    <source>
        <dbReference type="EMBL" id="PFX31030.1"/>
    </source>
</evidence>
<evidence type="ECO:0000256" key="4">
    <source>
        <dbReference type="ARBA" id="ARBA00013801"/>
    </source>
</evidence>
<evidence type="ECO:0000313" key="9">
    <source>
        <dbReference type="Proteomes" id="UP000225706"/>
    </source>
</evidence>
<protein>
    <recommendedName>
        <fullName evidence="4">Autophagy-related protein 13</fullName>
    </recommendedName>
</protein>
<dbReference type="GO" id="GO:0000423">
    <property type="term" value="P:mitophagy"/>
    <property type="evidence" value="ECO:0007669"/>
    <property type="project" value="TreeGrafter"/>
</dbReference>
<dbReference type="InterPro" id="IPR036570">
    <property type="entry name" value="HORMA_dom_sf"/>
</dbReference>
<comment type="subcellular location">
    <subcellularLocation>
        <location evidence="2">Cytoplasm</location>
        <location evidence="2">Cytosol</location>
    </subcellularLocation>
    <subcellularLocation>
        <location evidence="1">Preautophagosomal structure</location>
    </subcellularLocation>
</comment>
<sequence length="477" mass="52314">MEEKSGSLGVQEERDLKKFLKFLSQKAVQVIVQSRLGEKIHTKSKPNAMGQDWFNLAINDNPDVMSEVKKVMANGRLPSKDSAMCVEISLKTSDGDSMVLETWCLGMNDRIDPNAKVTYTVYNRIGMLLKSLTSVTRVTPAYQLSRKQGSDFIVCYQVYFGDVRFQELGEGFQTLRVGSIGTPVGSITLSAACRTKLTLPEKQQVTVQSNHFGSELVQKPSDQLDCALPCGTFDLTAEARHQIAEQIASATETEVTRPTTASSNTPPSTAHKLSSTSSPPGIRRISQEVNNTGKHEITGPASYSQPISYAKMRTKGAFVSSPASPEIQSMLTNLSSTPPFASLLRKEVDNKPSGLPASDSNLKKSPVILHRRDSSSDRTDGSKPSAIQSPPLPSQLVWDDDFVMVELKPAFACHWTASTGDLGSFFRECQAAPPLSLFEDTEVSSPDNIMDRLDGELCSFRENAFKFDELVAELQQR</sequence>
<evidence type="ECO:0000256" key="1">
    <source>
        <dbReference type="ARBA" id="ARBA00004329"/>
    </source>
</evidence>
<dbReference type="GO" id="GO:1990316">
    <property type="term" value="C:Atg1/ULK1 kinase complex"/>
    <property type="evidence" value="ECO:0007669"/>
    <property type="project" value="TreeGrafter"/>
</dbReference>
<evidence type="ECO:0000256" key="6">
    <source>
        <dbReference type="ARBA" id="ARBA00023006"/>
    </source>
</evidence>
<dbReference type="Gene3D" id="3.30.900.10">
    <property type="entry name" value="HORMA domain"/>
    <property type="match status" value="1"/>
</dbReference>
<organism evidence="8 9">
    <name type="scientific">Stylophora pistillata</name>
    <name type="common">Smooth cauliflower coral</name>
    <dbReference type="NCBI Taxonomy" id="50429"/>
    <lineage>
        <taxon>Eukaryota</taxon>
        <taxon>Metazoa</taxon>
        <taxon>Cnidaria</taxon>
        <taxon>Anthozoa</taxon>
        <taxon>Hexacorallia</taxon>
        <taxon>Scleractinia</taxon>
        <taxon>Astrocoeniina</taxon>
        <taxon>Pocilloporidae</taxon>
        <taxon>Stylophora</taxon>
    </lineage>
</organism>
<evidence type="ECO:0000256" key="5">
    <source>
        <dbReference type="ARBA" id="ARBA00022490"/>
    </source>
</evidence>
<comment type="caution">
    <text evidence="8">The sequence shown here is derived from an EMBL/GenBank/DDBJ whole genome shotgun (WGS) entry which is preliminary data.</text>
</comment>
<feature type="compositionally biased region" description="Basic and acidic residues" evidence="7">
    <location>
        <begin position="370"/>
        <end position="381"/>
    </location>
</feature>
<dbReference type="OrthoDB" id="70161at2759"/>
<feature type="region of interest" description="Disordered" evidence="7">
    <location>
        <begin position="249"/>
        <end position="285"/>
    </location>
</feature>
<dbReference type="STRING" id="50429.A0A2B4SQ75"/>
<keyword evidence="6" id="KW-0072">Autophagy</keyword>
<dbReference type="AlphaFoldDB" id="A0A2B4SQ75"/>
<evidence type="ECO:0000256" key="2">
    <source>
        <dbReference type="ARBA" id="ARBA00004514"/>
    </source>
</evidence>
<evidence type="ECO:0000256" key="3">
    <source>
        <dbReference type="ARBA" id="ARBA00007341"/>
    </source>
</evidence>
<keyword evidence="5" id="KW-0963">Cytoplasm</keyword>
<dbReference type="GO" id="GO:0034727">
    <property type="term" value="P:piecemeal microautophagy of the nucleus"/>
    <property type="evidence" value="ECO:0007669"/>
    <property type="project" value="TreeGrafter"/>
</dbReference>
<dbReference type="EMBL" id="LSMT01000042">
    <property type="protein sequence ID" value="PFX31030.1"/>
    <property type="molecule type" value="Genomic_DNA"/>
</dbReference>
<dbReference type="Proteomes" id="UP000225706">
    <property type="component" value="Unassembled WGS sequence"/>
</dbReference>
<dbReference type="GO" id="GO:0000407">
    <property type="term" value="C:phagophore assembly site"/>
    <property type="evidence" value="ECO:0007669"/>
    <property type="project" value="UniProtKB-SubCell"/>
</dbReference>
<evidence type="ECO:0000256" key="7">
    <source>
        <dbReference type="SAM" id="MobiDB-lite"/>
    </source>
</evidence>
<dbReference type="FunFam" id="3.30.900.10:FF:000001">
    <property type="entry name" value="Autophagy-related protein 13"/>
    <property type="match status" value="1"/>
</dbReference>
<dbReference type="PANTHER" id="PTHR13430">
    <property type="match status" value="1"/>
</dbReference>
<name>A0A2B4SQ75_STYPI</name>
<feature type="compositionally biased region" description="Low complexity" evidence="7">
    <location>
        <begin position="256"/>
        <end position="269"/>
    </location>
</feature>
<dbReference type="InterPro" id="IPR040182">
    <property type="entry name" value="ATG13"/>
</dbReference>